<dbReference type="GeneTree" id="ENSGT01030000234601"/>
<evidence type="ECO:0000313" key="12">
    <source>
        <dbReference type="Proteomes" id="UP000472273"/>
    </source>
</evidence>
<dbReference type="PROSITE" id="PS51996">
    <property type="entry name" value="TR_MART"/>
    <property type="match status" value="1"/>
</dbReference>
<dbReference type="PROSITE" id="PS01291">
    <property type="entry name" value="ART"/>
    <property type="match status" value="1"/>
</dbReference>
<dbReference type="GO" id="GO:0106274">
    <property type="term" value="F:NAD+-protein-arginine ADP-ribosyltransferase activity"/>
    <property type="evidence" value="ECO:0007669"/>
    <property type="project" value="UniProtKB-EC"/>
</dbReference>
<dbReference type="EC" id="2.4.2.31" evidence="10"/>
<accession>A0A670Z0N4</accession>
<protein>
    <recommendedName>
        <fullName evidence="10">NAD(P)(+)--arginine ADP-ribosyltransferase</fullName>
        <ecNumber evidence="10">2.4.2.31</ecNumber>
    </recommendedName>
    <alternativeName>
        <fullName evidence="10">Mono(ADP-ribosyl)transferase</fullName>
    </alternativeName>
</protein>
<dbReference type="Gene3D" id="3.90.176.10">
    <property type="entry name" value="Toxin ADP-ribosyltransferase, Chain A, domain 1"/>
    <property type="match status" value="1"/>
</dbReference>
<evidence type="ECO:0000256" key="10">
    <source>
        <dbReference type="RuleBase" id="RU361228"/>
    </source>
</evidence>
<dbReference type="PRINTS" id="PR00970">
    <property type="entry name" value="RIBTRNSFRASE"/>
</dbReference>
<proteinExistence type="inferred from homology"/>
<keyword evidence="8" id="KW-1015">Disulfide bond</keyword>
<evidence type="ECO:0000256" key="6">
    <source>
        <dbReference type="ARBA" id="ARBA00022857"/>
    </source>
</evidence>
<reference evidence="11" key="2">
    <citation type="submission" date="2025-09" db="UniProtKB">
        <authorList>
            <consortium name="Ensembl"/>
        </authorList>
    </citation>
    <scope>IDENTIFICATION</scope>
</reference>
<reference evidence="11" key="1">
    <citation type="submission" date="2025-08" db="UniProtKB">
        <authorList>
            <consortium name="Ensembl"/>
        </authorList>
    </citation>
    <scope>IDENTIFICATION</scope>
</reference>
<evidence type="ECO:0000256" key="3">
    <source>
        <dbReference type="ARBA" id="ARBA00022679"/>
    </source>
</evidence>
<keyword evidence="12" id="KW-1185">Reference proteome</keyword>
<evidence type="ECO:0000256" key="1">
    <source>
        <dbReference type="ARBA" id="ARBA00009558"/>
    </source>
</evidence>
<keyword evidence="2 10" id="KW-0328">Glycosyltransferase</keyword>
<dbReference type="PANTHER" id="PTHR10339">
    <property type="entry name" value="ADP-RIBOSYLTRANSFERASE"/>
    <property type="match status" value="1"/>
</dbReference>
<keyword evidence="5 10" id="KW-0732">Signal</keyword>
<dbReference type="SUPFAM" id="SSF56399">
    <property type="entry name" value="ADP-ribosylation"/>
    <property type="match status" value="1"/>
</dbReference>
<dbReference type="Pfam" id="PF01129">
    <property type="entry name" value="ART"/>
    <property type="match status" value="1"/>
</dbReference>
<evidence type="ECO:0000256" key="4">
    <source>
        <dbReference type="ARBA" id="ARBA00022695"/>
    </source>
</evidence>
<evidence type="ECO:0000256" key="9">
    <source>
        <dbReference type="ARBA" id="ARBA00047597"/>
    </source>
</evidence>
<keyword evidence="4" id="KW-0548">Nucleotidyltransferase</keyword>
<keyword evidence="6 10" id="KW-0521">NADP</keyword>
<dbReference type="AlphaFoldDB" id="A0A670Z0N4"/>
<dbReference type="FunFam" id="3.90.176.10:FF:000001">
    <property type="entry name" value="NAD(P)(+)--arginine ADP-ribosyltransferase"/>
    <property type="match status" value="1"/>
</dbReference>
<evidence type="ECO:0000256" key="2">
    <source>
        <dbReference type="ARBA" id="ARBA00022676"/>
    </source>
</evidence>
<feature type="signal peptide" evidence="10">
    <location>
        <begin position="1"/>
        <end position="31"/>
    </location>
</feature>
<keyword evidence="3 10" id="KW-0808">Transferase</keyword>
<comment type="catalytic activity">
    <reaction evidence="9 10">
        <text>L-arginyl-[protein] + NAD(+) = N(omega)-(ADP-D-ribosyl)-L-arginyl-[protein] + nicotinamide + H(+)</text>
        <dbReference type="Rhea" id="RHEA:19149"/>
        <dbReference type="Rhea" id="RHEA-COMP:10532"/>
        <dbReference type="Rhea" id="RHEA-COMP:15087"/>
        <dbReference type="ChEBI" id="CHEBI:15378"/>
        <dbReference type="ChEBI" id="CHEBI:17154"/>
        <dbReference type="ChEBI" id="CHEBI:29965"/>
        <dbReference type="ChEBI" id="CHEBI:57540"/>
        <dbReference type="ChEBI" id="CHEBI:142554"/>
        <dbReference type="EC" id="2.4.2.31"/>
    </reaction>
</comment>
<dbReference type="PANTHER" id="PTHR10339:SF19">
    <property type="entry name" value="GPI-LINKED NAD(P)(+)--ARGININE ADP-RIBOSYLTRANSFERASE 1"/>
    <property type="match status" value="1"/>
</dbReference>
<sequence length="352" mass="39407">VQVGFLDRWTLSFPSCCLLNLLFCRAGVVNSVDDQYIGCSPDNLLKPGKLPVEKKYPQTWEKAKRHWDSLGQSVGSFNPIYGTAIVAYTVGDELYRDFNTATREAGKSQDSYDRYAFKDFHFLLTKALQAKSKKCCYQVFRGIRDIHFTVSNNAIVRFGQFASSSLNKMVAQNFSKDTFFSILTCHGVRIDDFSYKPYEEEVLIPPYEKFIVTGYSQSEKGVHITLESSGVFSHWNCEVRNSKRPGEGRKTWGSRVPRELPIHIWGGCSTKISPKWGLQSAPGDLPSSKWGLRRAPGQRSPVMPLLEFDSEGEMEELTGSGRCGSSGCGGNWGRAQSGWAFRGRLRALPSSA</sequence>
<dbReference type="Proteomes" id="UP000472273">
    <property type="component" value="Unplaced"/>
</dbReference>
<dbReference type="GO" id="GO:0003950">
    <property type="term" value="F:NAD+ poly-ADP-ribosyltransferase activity"/>
    <property type="evidence" value="ECO:0007669"/>
    <property type="project" value="TreeGrafter"/>
</dbReference>
<comment type="similarity">
    <text evidence="1 10">Belongs to the Arg-specific ADP-ribosyltransferase family.</text>
</comment>
<dbReference type="GO" id="GO:0016779">
    <property type="term" value="F:nucleotidyltransferase activity"/>
    <property type="evidence" value="ECO:0007669"/>
    <property type="project" value="UniProtKB-KW"/>
</dbReference>
<dbReference type="InterPro" id="IPR050999">
    <property type="entry name" value="ADP-ribosyltransferase_ARG"/>
</dbReference>
<dbReference type="InterPro" id="IPR000768">
    <property type="entry name" value="ART"/>
</dbReference>
<keyword evidence="7 10" id="KW-0520">NAD</keyword>
<dbReference type="Ensembl" id="ENSPTXT00000018162.1">
    <property type="protein sequence ID" value="ENSPTXP00000017632.1"/>
    <property type="gene ID" value="ENSPTXG00000012128.1"/>
</dbReference>
<organism evidence="11 12">
    <name type="scientific">Pseudonaja textilis</name>
    <name type="common">Eastern brown snake</name>
    <dbReference type="NCBI Taxonomy" id="8673"/>
    <lineage>
        <taxon>Eukaryota</taxon>
        <taxon>Metazoa</taxon>
        <taxon>Chordata</taxon>
        <taxon>Craniata</taxon>
        <taxon>Vertebrata</taxon>
        <taxon>Euteleostomi</taxon>
        <taxon>Lepidosauria</taxon>
        <taxon>Squamata</taxon>
        <taxon>Bifurcata</taxon>
        <taxon>Unidentata</taxon>
        <taxon>Episquamata</taxon>
        <taxon>Toxicofera</taxon>
        <taxon>Serpentes</taxon>
        <taxon>Colubroidea</taxon>
        <taxon>Elapidae</taxon>
        <taxon>Hydrophiinae</taxon>
        <taxon>Pseudonaja</taxon>
    </lineage>
</organism>
<evidence type="ECO:0000256" key="7">
    <source>
        <dbReference type="ARBA" id="ARBA00023027"/>
    </source>
</evidence>
<dbReference type="OMA" id="NICFTIS"/>
<name>A0A670Z0N4_PSETE</name>
<evidence type="ECO:0000256" key="8">
    <source>
        <dbReference type="ARBA" id="ARBA00023157"/>
    </source>
</evidence>
<evidence type="ECO:0000256" key="5">
    <source>
        <dbReference type="ARBA" id="ARBA00022729"/>
    </source>
</evidence>
<feature type="chain" id="PRO_5025717005" description="NAD(P)(+)--arginine ADP-ribosyltransferase" evidence="10">
    <location>
        <begin position="32"/>
        <end position="352"/>
    </location>
</feature>
<evidence type="ECO:0000313" key="11">
    <source>
        <dbReference type="Ensembl" id="ENSPTXP00000017632.1"/>
    </source>
</evidence>